<feature type="region of interest" description="Disordered" evidence="1">
    <location>
        <begin position="239"/>
        <end position="357"/>
    </location>
</feature>
<feature type="compositionally biased region" description="Basic and acidic residues" evidence="1">
    <location>
        <begin position="262"/>
        <end position="279"/>
    </location>
</feature>
<keyword evidence="3" id="KW-1185">Reference proteome</keyword>
<name>A0A8H2VSG6_9HELO</name>
<dbReference type="Proteomes" id="UP000624404">
    <property type="component" value="Unassembled WGS sequence"/>
</dbReference>
<comment type="caution">
    <text evidence="2">The sequence shown here is derived from an EMBL/GenBank/DDBJ whole genome shotgun (WGS) entry which is preliminary data.</text>
</comment>
<dbReference type="EMBL" id="CAJHIA010000011">
    <property type="protein sequence ID" value="CAD6444214.1"/>
    <property type="molecule type" value="Genomic_DNA"/>
</dbReference>
<feature type="compositionally biased region" description="Low complexity" evidence="1">
    <location>
        <begin position="284"/>
        <end position="297"/>
    </location>
</feature>
<accession>A0A8H2VSG6</accession>
<feature type="compositionally biased region" description="Low complexity" evidence="1">
    <location>
        <begin position="208"/>
        <end position="217"/>
    </location>
</feature>
<evidence type="ECO:0000313" key="2">
    <source>
        <dbReference type="EMBL" id="CAD6444214.1"/>
    </source>
</evidence>
<evidence type="ECO:0000256" key="1">
    <source>
        <dbReference type="SAM" id="MobiDB-lite"/>
    </source>
</evidence>
<evidence type="ECO:0000313" key="3">
    <source>
        <dbReference type="Proteomes" id="UP000624404"/>
    </source>
</evidence>
<sequence>MSPPPSFYLQPEHEHRRRTRTQTHDSCTRSSSLASTLRSPTTNINVDSLGKPQLTNQTQHRPHQSHHSRGPSHFTRHTPSKPKSLFRSSSTFPSTISLTSAHPSAPNRLPLSPPYSTFSPANVSRASTLISTQPPPIALAFLNLLDDLGILLLCKPLLELCNVEWISLFDDMGIFYLCEPIEAIRRALRKRKIGRVDRQRGGGSCLGSMSSKTSKSSKSSKDTWERDTVSWISSLVSEMRKSKSSGSSGSSESKKHSTSGRRSRERERQSERDMMKNKSADSVSGIGSESKNGSISGIGSGCRSKNGSVSGIGGGSMNASERISGTNRRRNERAASSIAASHIGQSLKGIRKEKHIY</sequence>
<dbReference type="OrthoDB" id="3562925at2759"/>
<feature type="compositionally biased region" description="Polar residues" evidence="1">
    <location>
        <begin position="317"/>
        <end position="326"/>
    </location>
</feature>
<feature type="region of interest" description="Disordered" evidence="1">
    <location>
        <begin position="1"/>
        <end position="91"/>
    </location>
</feature>
<feature type="region of interest" description="Disordered" evidence="1">
    <location>
        <begin position="198"/>
        <end position="222"/>
    </location>
</feature>
<feature type="compositionally biased region" description="Basic residues" evidence="1">
    <location>
        <begin position="60"/>
        <end position="80"/>
    </location>
</feature>
<organism evidence="2 3">
    <name type="scientific">Sclerotinia trifoliorum</name>
    <dbReference type="NCBI Taxonomy" id="28548"/>
    <lineage>
        <taxon>Eukaryota</taxon>
        <taxon>Fungi</taxon>
        <taxon>Dikarya</taxon>
        <taxon>Ascomycota</taxon>
        <taxon>Pezizomycotina</taxon>
        <taxon>Leotiomycetes</taxon>
        <taxon>Helotiales</taxon>
        <taxon>Sclerotiniaceae</taxon>
        <taxon>Sclerotinia</taxon>
    </lineage>
</organism>
<gene>
    <name evidence="2" type="ORF">SCLTRI_LOCUS4006</name>
</gene>
<feature type="compositionally biased region" description="Low complexity" evidence="1">
    <location>
        <begin position="28"/>
        <end position="42"/>
    </location>
</feature>
<reference evidence="2" key="1">
    <citation type="submission" date="2020-10" db="EMBL/GenBank/DDBJ databases">
        <authorList>
            <person name="Kusch S."/>
        </authorList>
    </citation>
    <scope>NUCLEOTIDE SEQUENCE</scope>
    <source>
        <strain evidence="2">SwB9</strain>
    </source>
</reference>
<dbReference type="AlphaFoldDB" id="A0A8H2VSG6"/>
<proteinExistence type="predicted"/>
<protein>
    <submittedName>
        <fullName evidence="2">74513b46-0f8a-44d8-bf6b-c9d301cbb132</fullName>
    </submittedName>
</protein>